<organism evidence="1 2">
    <name type="scientific">Candidatus Methanocrinis alkalitolerans</name>
    <dbReference type="NCBI Taxonomy" id="3033395"/>
    <lineage>
        <taxon>Archaea</taxon>
        <taxon>Methanobacteriati</taxon>
        <taxon>Methanobacteriota</taxon>
        <taxon>Stenosarchaea group</taxon>
        <taxon>Methanomicrobia</taxon>
        <taxon>Methanotrichales</taxon>
        <taxon>Methanotrichaceae</taxon>
        <taxon>Methanocrinis</taxon>
    </lineage>
</organism>
<evidence type="ECO:0000313" key="2">
    <source>
        <dbReference type="Proteomes" id="UP001215956"/>
    </source>
</evidence>
<comment type="caution">
    <text evidence="1">The sequence shown here is derived from an EMBL/GenBank/DDBJ whole genome shotgun (WGS) entry which is preliminary data.</text>
</comment>
<protein>
    <submittedName>
        <fullName evidence="1">Uncharacterized protein</fullName>
    </submittedName>
</protein>
<reference evidence="1 2" key="1">
    <citation type="submission" date="2023-03" db="EMBL/GenBank/DDBJ databases">
        <title>Whole genome sequencing of Methanotrichaceae archaeon M04Ac.</title>
        <authorList>
            <person name="Khomyakova M.A."/>
            <person name="Merkel A.Y."/>
            <person name="Slobodkin A.I."/>
        </authorList>
    </citation>
    <scope>NUCLEOTIDE SEQUENCE [LARGE SCALE GENOMIC DNA]</scope>
    <source>
        <strain evidence="1 2">M04Ac</strain>
    </source>
</reference>
<name>A0ABT5XI27_9EURY</name>
<proteinExistence type="predicted"/>
<dbReference type="Proteomes" id="UP001215956">
    <property type="component" value="Unassembled WGS sequence"/>
</dbReference>
<dbReference type="RefSeq" id="WP_316970062.1">
    <property type="nucleotide sequence ID" value="NZ_JARFPL010000080.1"/>
</dbReference>
<keyword evidence="2" id="KW-1185">Reference proteome</keyword>
<evidence type="ECO:0000313" key="1">
    <source>
        <dbReference type="EMBL" id="MDF0594374.1"/>
    </source>
</evidence>
<dbReference type="EMBL" id="JARFPL010000080">
    <property type="protein sequence ID" value="MDF0594374.1"/>
    <property type="molecule type" value="Genomic_DNA"/>
</dbReference>
<sequence>MIGQIQLRPRSPSSKSLRFGVSSLHIWRGDETETGYSKVD</sequence>
<gene>
    <name evidence="1" type="ORF">P0O24_12395</name>
</gene>
<accession>A0ABT5XI27</accession>